<evidence type="ECO:0000313" key="4">
    <source>
        <dbReference type="Proteomes" id="UP000243426"/>
    </source>
</evidence>
<name>A0A1H1MUH9_9GAMM</name>
<keyword evidence="4" id="KW-1185">Reference proteome</keyword>
<dbReference type="RefSeq" id="WP_090272071.1">
    <property type="nucleotide sequence ID" value="NZ_LT629748.1"/>
</dbReference>
<dbReference type="SUPFAM" id="SSF56349">
    <property type="entry name" value="DNA breaking-rejoining enzymes"/>
    <property type="match status" value="1"/>
</dbReference>
<sequence length="1027" mass="116666">MENPLTADAQQTYRNVRLGRDSRTAARRREDERTIQAALTILQEIIPGLFRAQPDASQFAELWPKADKAIEQHLGNPTAYRRVYSWIRKQLEAGNQAGIWVIDIPPPIVTLRQRRSTRTLRRHQHARLVALAEDSWKTRLTTANSVSPSGQLARLLLSSIMYGGLNRALLWPALAEALNQPKPLCGNSSLCWIPLHIPPGQGWASNRKQPDDSADSEKPVCEVHYFPDSITLGLLRQYLSSKDGKKPQAPGNLSACLELINKELKASFTQRQLEWGGVTIAESQPGVELPQVLVEYATGRQPSSSLPACYWNRLLRPSIGPCGEYLLADFAVFSGPVSQLSRTPTKKQRRPHILSKLTRIFKVDPAKPRTKRQLITELAALADECGKVSEQVLLGWLIHHLNERGNAESTARRYMNTVAAEWLNATEPHDLLSFDQEDFQSLYSHILDTQRSQKERAYRAGRLEDLHQFGVQTMDFPPLHEPLQEGSGTAPHVSAAIVDEPLFSGLLLQCDQFKDITPLHRTMLKCFLIMAFRTALRPGEIAKLRLRDIEPSPDAWLFVRDNKHGSNKTAAALRKVPLFPLLTEPESQLMRDFIGSRRLNSQSSAELLFHQPDNPREPLDTRTLSIVVKKILADLSGGLYYRLYHLRHSALTRLQLLIHHDQVSLPAEVDTLMPYPPMHRQNLLEKICGQGRLRDRYQAIAVLAGHSSPGITLSTYMHFSDLLLALHLKKNRRSLSSTEAFALLGLRRHRISHMRRNNLLITPAALTGYLHKRLTRFIQARQPIRGNDKLRPIQTAKMRMDQTAYIKALGVLGKIQTGQDPAETAVYYQLSPAQIKHWHQAALALRELATDKNASRLFPKSRRHQLLPPEPVDVSEKRDLATAHRHCRKLFAKSHSRPELLWLIEYTLTHINSAHSGISFHSAQDFRRYMKTVTQVFEWPRWRLHIGVMDTEVLSQWRCGALLMEYSLMKQEARFAHGKGILKLRHPEEKGRTEAGKKGYSSHTLITLFHRLAIVLFAPDDIRAWQG</sequence>
<dbReference type="GO" id="GO:0003677">
    <property type="term" value="F:DNA binding"/>
    <property type="evidence" value="ECO:0007669"/>
    <property type="project" value="InterPro"/>
</dbReference>
<dbReference type="CDD" id="cd00397">
    <property type="entry name" value="DNA_BRE_C"/>
    <property type="match status" value="1"/>
</dbReference>
<dbReference type="STRING" id="797277.SAMN05216198_0732"/>
<dbReference type="Gene3D" id="1.10.443.10">
    <property type="entry name" value="Intergrase catalytic core"/>
    <property type="match status" value="1"/>
</dbReference>
<reference evidence="4" key="1">
    <citation type="submission" date="2016-10" db="EMBL/GenBank/DDBJ databases">
        <authorList>
            <person name="Varghese N."/>
            <person name="Submissions S."/>
        </authorList>
    </citation>
    <scope>NUCLEOTIDE SEQUENCE [LARGE SCALE GENOMIC DNA]</scope>
    <source>
        <strain evidence="4">2SM5</strain>
    </source>
</reference>
<dbReference type="InterPro" id="IPR011010">
    <property type="entry name" value="DNA_brk_join_enz"/>
</dbReference>
<feature type="domain" description="Tyr recombinase" evidence="2">
    <location>
        <begin position="499"/>
        <end position="729"/>
    </location>
</feature>
<protein>
    <submittedName>
        <fullName evidence="3">Phage integrase family protein</fullName>
    </submittedName>
</protein>
<dbReference type="GO" id="GO:0015074">
    <property type="term" value="P:DNA integration"/>
    <property type="evidence" value="ECO:0007669"/>
    <property type="project" value="InterPro"/>
</dbReference>
<evidence type="ECO:0000259" key="2">
    <source>
        <dbReference type="PROSITE" id="PS51898"/>
    </source>
</evidence>
<dbReference type="InterPro" id="IPR002104">
    <property type="entry name" value="Integrase_catalytic"/>
</dbReference>
<dbReference type="EMBL" id="LT629748">
    <property type="protein sequence ID" value="SDR90414.1"/>
    <property type="molecule type" value="Genomic_DNA"/>
</dbReference>
<dbReference type="AlphaFoldDB" id="A0A1H1MUH9"/>
<dbReference type="OrthoDB" id="6091627at2"/>
<evidence type="ECO:0000256" key="1">
    <source>
        <dbReference type="ARBA" id="ARBA00023172"/>
    </source>
</evidence>
<dbReference type="GO" id="GO:0006310">
    <property type="term" value="P:DNA recombination"/>
    <property type="evidence" value="ECO:0007669"/>
    <property type="project" value="UniProtKB-KW"/>
</dbReference>
<evidence type="ECO:0000313" key="3">
    <source>
        <dbReference type="EMBL" id="SDR90414.1"/>
    </source>
</evidence>
<dbReference type="PROSITE" id="PS51898">
    <property type="entry name" value="TYR_RECOMBINASE"/>
    <property type="match status" value="1"/>
</dbReference>
<accession>A0A1H1MUH9</accession>
<proteinExistence type="predicted"/>
<dbReference type="Pfam" id="PF00589">
    <property type="entry name" value="Phage_integrase"/>
    <property type="match status" value="1"/>
</dbReference>
<dbReference type="Proteomes" id="UP000243426">
    <property type="component" value="Chromosome I"/>
</dbReference>
<keyword evidence="1" id="KW-0233">DNA recombination</keyword>
<organism evidence="3 4">
    <name type="scientific">Halopseudomonas litoralis</name>
    <dbReference type="NCBI Taxonomy" id="797277"/>
    <lineage>
        <taxon>Bacteria</taxon>
        <taxon>Pseudomonadati</taxon>
        <taxon>Pseudomonadota</taxon>
        <taxon>Gammaproteobacteria</taxon>
        <taxon>Pseudomonadales</taxon>
        <taxon>Pseudomonadaceae</taxon>
        <taxon>Halopseudomonas</taxon>
    </lineage>
</organism>
<dbReference type="InterPro" id="IPR013762">
    <property type="entry name" value="Integrase-like_cat_sf"/>
</dbReference>
<gene>
    <name evidence="3" type="ORF">SAMN05216198_0732</name>
</gene>